<feature type="transmembrane region" description="Helical" evidence="9">
    <location>
        <begin position="381"/>
        <end position="402"/>
    </location>
</feature>
<keyword evidence="7" id="KW-0046">Antibiotic resistance</keyword>
<evidence type="ECO:0000313" key="12">
    <source>
        <dbReference type="Proteomes" id="UP001432209"/>
    </source>
</evidence>
<organism evidence="11 12">
    <name type="scientific">Streptomyces niveus</name>
    <name type="common">Streptomyces spheroides</name>
    <dbReference type="NCBI Taxonomy" id="193462"/>
    <lineage>
        <taxon>Bacteria</taxon>
        <taxon>Bacillati</taxon>
        <taxon>Actinomycetota</taxon>
        <taxon>Actinomycetes</taxon>
        <taxon>Kitasatosporales</taxon>
        <taxon>Streptomycetaceae</taxon>
        <taxon>Streptomyces</taxon>
    </lineage>
</organism>
<feature type="transmembrane region" description="Helical" evidence="9">
    <location>
        <begin position="100"/>
        <end position="119"/>
    </location>
</feature>
<keyword evidence="4 9" id="KW-0812">Transmembrane</keyword>
<gene>
    <name evidence="11" type="ORF">OG442_37270</name>
</gene>
<feature type="transmembrane region" description="Helical" evidence="9">
    <location>
        <begin position="187"/>
        <end position="209"/>
    </location>
</feature>
<dbReference type="InterPro" id="IPR020846">
    <property type="entry name" value="MFS_dom"/>
</dbReference>
<feature type="transmembrane region" description="Helical" evidence="9">
    <location>
        <begin position="125"/>
        <end position="148"/>
    </location>
</feature>
<evidence type="ECO:0000256" key="3">
    <source>
        <dbReference type="ARBA" id="ARBA00022475"/>
    </source>
</evidence>
<dbReference type="SUPFAM" id="SSF103473">
    <property type="entry name" value="MFS general substrate transporter"/>
    <property type="match status" value="1"/>
</dbReference>
<accession>A0ABZ2AJ36</accession>
<feature type="transmembrane region" description="Helical" evidence="9">
    <location>
        <begin position="68"/>
        <end position="88"/>
    </location>
</feature>
<keyword evidence="2" id="KW-0813">Transport</keyword>
<keyword evidence="3" id="KW-1003">Cell membrane</keyword>
<dbReference type="PANTHER" id="PTHR42718">
    <property type="entry name" value="MAJOR FACILITATOR SUPERFAMILY MULTIDRUG TRANSPORTER MFSC"/>
    <property type="match status" value="1"/>
</dbReference>
<evidence type="ECO:0000256" key="4">
    <source>
        <dbReference type="ARBA" id="ARBA00022692"/>
    </source>
</evidence>
<evidence type="ECO:0000256" key="7">
    <source>
        <dbReference type="ARBA" id="ARBA00023251"/>
    </source>
</evidence>
<feature type="transmembrane region" description="Helical" evidence="9">
    <location>
        <begin position="414"/>
        <end position="435"/>
    </location>
</feature>
<feature type="transmembrane region" description="Helical" evidence="9">
    <location>
        <begin position="33"/>
        <end position="56"/>
    </location>
</feature>
<feature type="transmembrane region" description="Helical" evidence="9">
    <location>
        <begin position="288"/>
        <end position="309"/>
    </location>
</feature>
<dbReference type="Gene3D" id="1.20.1250.20">
    <property type="entry name" value="MFS general substrate transporter like domains"/>
    <property type="match status" value="1"/>
</dbReference>
<keyword evidence="6 9" id="KW-0472">Membrane</keyword>
<evidence type="ECO:0000256" key="6">
    <source>
        <dbReference type="ARBA" id="ARBA00023136"/>
    </source>
</evidence>
<feature type="domain" description="Major facilitator superfamily (MFS) profile" evidence="10">
    <location>
        <begin position="34"/>
        <end position="493"/>
    </location>
</feature>
<evidence type="ECO:0000259" key="10">
    <source>
        <dbReference type="PROSITE" id="PS50850"/>
    </source>
</evidence>
<evidence type="ECO:0000256" key="1">
    <source>
        <dbReference type="ARBA" id="ARBA00004651"/>
    </source>
</evidence>
<reference evidence="11" key="1">
    <citation type="submission" date="2022-10" db="EMBL/GenBank/DDBJ databases">
        <title>The complete genomes of actinobacterial strains from the NBC collection.</title>
        <authorList>
            <person name="Joergensen T.S."/>
            <person name="Alvarez Arevalo M."/>
            <person name="Sterndorff E.B."/>
            <person name="Faurdal D."/>
            <person name="Vuksanovic O."/>
            <person name="Mourched A.-S."/>
            <person name="Charusanti P."/>
            <person name="Shaw S."/>
            <person name="Blin K."/>
            <person name="Weber T."/>
        </authorList>
    </citation>
    <scope>NUCLEOTIDE SEQUENCE</scope>
    <source>
        <strain evidence="11">NBC_01432</strain>
    </source>
</reference>
<dbReference type="PROSITE" id="PS50850">
    <property type="entry name" value="MFS"/>
    <property type="match status" value="1"/>
</dbReference>
<dbReference type="Pfam" id="PF07690">
    <property type="entry name" value="MFS_1"/>
    <property type="match status" value="1"/>
</dbReference>
<evidence type="ECO:0000256" key="5">
    <source>
        <dbReference type="ARBA" id="ARBA00022989"/>
    </source>
</evidence>
<keyword evidence="12" id="KW-1185">Reference proteome</keyword>
<sequence length="499" mass="51695">MSQSSRQRSVGHGDKGDAGKNPAPARPTRSPGIALALIVSCEFMLQLDTTIMNVALPTVQDDLGFSRTALSWVINAFLLTFGGLLLLGGRAGDILGHRKVFITGTVLFTLASALGGLAPTAETLVVARALQGIGAALAAPTGIALLAANFEEGKARNRAFAIYSTVAGSGLALGLVLGGILTTGLSWRWVLFINIPFGALVVALAPRFIDETGRKPGRFDIAGALTSTVGMTALVHGFIRVSENSWGDPVALVSFAVGVVLMAVFIAVERRADQPVMPLRLFTRRTRAGAYVNLLLIAATLTSMWFFLVQFLQGVLGYGPLVTGLAFLPMAAAVFASSQFVPRILPRFGTKPVAISGVVLVGVATVWLTRLSVDSDYPTDVLGPLVLFGLGAGLALVSHNLVVMSEAAPEESGAASGVLQAMLTVGGSLGLALLVTAHGRAMRSARENLPTGMGEADGERFALAEGINGAFRLGSVFAGIGLVVAVFVVRAQRPAPAAG</sequence>
<dbReference type="PANTHER" id="PTHR42718:SF46">
    <property type="entry name" value="BLR6921 PROTEIN"/>
    <property type="match status" value="1"/>
</dbReference>
<evidence type="ECO:0000313" key="11">
    <source>
        <dbReference type="EMBL" id="WUX56732.1"/>
    </source>
</evidence>
<dbReference type="RefSeq" id="WP_329081639.1">
    <property type="nucleotide sequence ID" value="NZ_CP109495.1"/>
</dbReference>
<dbReference type="EMBL" id="CP109495">
    <property type="protein sequence ID" value="WUX56732.1"/>
    <property type="molecule type" value="Genomic_DNA"/>
</dbReference>
<feature type="transmembrane region" description="Helical" evidence="9">
    <location>
        <begin position="315"/>
        <end position="336"/>
    </location>
</feature>
<dbReference type="InterPro" id="IPR011701">
    <property type="entry name" value="MFS"/>
</dbReference>
<evidence type="ECO:0000256" key="2">
    <source>
        <dbReference type="ARBA" id="ARBA00022448"/>
    </source>
</evidence>
<evidence type="ECO:0000256" key="9">
    <source>
        <dbReference type="SAM" id="Phobius"/>
    </source>
</evidence>
<feature type="transmembrane region" description="Helical" evidence="9">
    <location>
        <begin position="160"/>
        <end position="181"/>
    </location>
</feature>
<evidence type="ECO:0000256" key="8">
    <source>
        <dbReference type="SAM" id="MobiDB-lite"/>
    </source>
</evidence>
<dbReference type="Gene3D" id="1.20.1720.10">
    <property type="entry name" value="Multidrug resistance protein D"/>
    <property type="match status" value="1"/>
</dbReference>
<dbReference type="CDD" id="cd17321">
    <property type="entry name" value="MFS_MMR_MDR_like"/>
    <property type="match status" value="1"/>
</dbReference>
<dbReference type="Proteomes" id="UP001432209">
    <property type="component" value="Chromosome"/>
</dbReference>
<proteinExistence type="predicted"/>
<feature type="transmembrane region" description="Helical" evidence="9">
    <location>
        <begin position="251"/>
        <end position="268"/>
    </location>
</feature>
<comment type="subcellular location">
    <subcellularLocation>
        <location evidence="1">Cell membrane</location>
        <topology evidence="1">Multi-pass membrane protein</topology>
    </subcellularLocation>
</comment>
<name>A0ABZ2AJ36_STRNV</name>
<feature type="transmembrane region" description="Helical" evidence="9">
    <location>
        <begin position="348"/>
        <end position="369"/>
    </location>
</feature>
<keyword evidence="5 9" id="KW-1133">Transmembrane helix</keyword>
<feature type="region of interest" description="Disordered" evidence="8">
    <location>
        <begin position="1"/>
        <end position="28"/>
    </location>
</feature>
<feature type="transmembrane region" description="Helical" evidence="9">
    <location>
        <begin position="470"/>
        <end position="489"/>
    </location>
</feature>
<dbReference type="InterPro" id="IPR036259">
    <property type="entry name" value="MFS_trans_sf"/>
</dbReference>
<protein>
    <submittedName>
        <fullName evidence="11">MFS transporter</fullName>
    </submittedName>
</protein>
<feature type="transmembrane region" description="Helical" evidence="9">
    <location>
        <begin position="221"/>
        <end position="239"/>
    </location>
</feature>